<evidence type="ECO:0000256" key="2">
    <source>
        <dbReference type="ARBA" id="ARBA00022692"/>
    </source>
</evidence>
<dbReference type="Pfam" id="PF20684">
    <property type="entry name" value="Fung_rhodopsin"/>
    <property type="match status" value="1"/>
</dbReference>
<keyword evidence="9" id="KW-1185">Reference proteome</keyword>
<dbReference type="GO" id="GO:0016020">
    <property type="term" value="C:membrane"/>
    <property type="evidence" value="ECO:0007669"/>
    <property type="project" value="UniProtKB-SubCell"/>
</dbReference>
<accession>A0AAD6X6W5</accession>
<name>A0AAD6X6W5_9AGAR</name>
<comment type="subcellular location">
    <subcellularLocation>
        <location evidence="1">Membrane</location>
        <topology evidence="1">Multi-pass membrane protein</topology>
    </subcellularLocation>
</comment>
<dbReference type="EMBL" id="JARJCM010000057">
    <property type="protein sequence ID" value="KAJ7034374.1"/>
    <property type="molecule type" value="Genomic_DNA"/>
</dbReference>
<dbReference type="PANTHER" id="PTHR33048">
    <property type="entry name" value="PTH11-LIKE INTEGRAL MEMBRANE PROTEIN (AFU_ORTHOLOGUE AFUA_5G11245)"/>
    <property type="match status" value="1"/>
</dbReference>
<feature type="transmembrane region" description="Helical" evidence="6">
    <location>
        <begin position="176"/>
        <end position="198"/>
    </location>
</feature>
<feature type="transmembrane region" description="Helical" evidence="6">
    <location>
        <begin position="99"/>
        <end position="119"/>
    </location>
</feature>
<organism evidence="8 9">
    <name type="scientific">Mycena alexandri</name>
    <dbReference type="NCBI Taxonomy" id="1745969"/>
    <lineage>
        <taxon>Eukaryota</taxon>
        <taxon>Fungi</taxon>
        <taxon>Dikarya</taxon>
        <taxon>Basidiomycota</taxon>
        <taxon>Agaricomycotina</taxon>
        <taxon>Agaricomycetes</taxon>
        <taxon>Agaricomycetidae</taxon>
        <taxon>Agaricales</taxon>
        <taxon>Marasmiineae</taxon>
        <taxon>Mycenaceae</taxon>
        <taxon>Mycena</taxon>
    </lineage>
</organism>
<dbReference type="PANTHER" id="PTHR33048:SF19">
    <property type="entry name" value="MEMBRANE PROTEIN PTH11-LIKE, PUTATIVE (AFU_ORTHOLOGUE AFUA_1G14080)-RELATED"/>
    <property type="match status" value="1"/>
</dbReference>
<comment type="similarity">
    <text evidence="5">Belongs to the SAT4 family.</text>
</comment>
<evidence type="ECO:0000256" key="3">
    <source>
        <dbReference type="ARBA" id="ARBA00022989"/>
    </source>
</evidence>
<feature type="non-terminal residue" evidence="8">
    <location>
        <position position="218"/>
    </location>
</feature>
<evidence type="ECO:0000256" key="4">
    <source>
        <dbReference type="ARBA" id="ARBA00023136"/>
    </source>
</evidence>
<dbReference type="InterPro" id="IPR052337">
    <property type="entry name" value="SAT4-like"/>
</dbReference>
<comment type="caution">
    <text evidence="8">The sequence shown here is derived from an EMBL/GenBank/DDBJ whole genome shotgun (WGS) entry which is preliminary data.</text>
</comment>
<reference evidence="8" key="1">
    <citation type="submission" date="2023-03" db="EMBL/GenBank/DDBJ databases">
        <title>Massive genome expansion in bonnet fungi (Mycena s.s.) driven by repeated elements and novel gene families across ecological guilds.</title>
        <authorList>
            <consortium name="Lawrence Berkeley National Laboratory"/>
            <person name="Harder C.B."/>
            <person name="Miyauchi S."/>
            <person name="Viragh M."/>
            <person name="Kuo A."/>
            <person name="Thoen E."/>
            <person name="Andreopoulos B."/>
            <person name="Lu D."/>
            <person name="Skrede I."/>
            <person name="Drula E."/>
            <person name="Henrissat B."/>
            <person name="Morin E."/>
            <person name="Kohler A."/>
            <person name="Barry K."/>
            <person name="LaButti K."/>
            <person name="Morin E."/>
            <person name="Salamov A."/>
            <person name="Lipzen A."/>
            <person name="Mereny Z."/>
            <person name="Hegedus B."/>
            <person name="Baldrian P."/>
            <person name="Stursova M."/>
            <person name="Weitz H."/>
            <person name="Taylor A."/>
            <person name="Grigoriev I.V."/>
            <person name="Nagy L.G."/>
            <person name="Martin F."/>
            <person name="Kauserud H."/>
        </authorList>
    </citation>
    <scope>NUCLEOTIDE SEQUENCE</scope>
    <source>
        <strain evidence="8">CBHHK200</strain>
    </source>
</reference>
<evidence type="ECO:0000256" key="5">
    <source>
        <dbReference type="ARBA" id="ARBA00038359"/>
    </source>
</evidence>
<feature type="domain" description="Rhodopsin" evidence="7">
    <location>
        <begin position="16"/>
        <end position="198"/>
    </location>
</feature>
<dbReference type="InterPro" id="IPR049326">
    <property type="entry name" value="Rhodopsin_dom_fungi"/>
</dbReference>
<proteinExistence type="inferred from homology"/>
<evidence type="ECO:0000313" key="8">
    <source>
        <dbReference type="EMBL" id="KAJ7034374.1"/>
    </source>
</evidence>
<evidence type="ECO:0000259" key="7">
    <source>
        <dbReference type="Pfam" id="PF20684"/>
    </source>
</evidence>
<evidence type="ECO:0000256" key="1">
    <source>
        <dbReference type="ARBA" id="ARBA00004141"/>
    </source>
</evidence>
<keyword evidence="2 6" id="KW-0812">Transmembrane</keyword>
<feature type="transmembrane region" description="Helical" evidence="6">
    <location>
        <begin position="30"/>
        <end position="50"/>
    </location>
</feature>
<dbReference type="AlphaFoldDB" id="A0AAD6X6W5"/>
<gene>
    <name evidence="8" type="ORF">C8F04DRAFT_956441</name>
</gene>
<evidence type="ECO:0000256" key="6">
    <source>
        <dbReference type="SAM" id="Phobius"/>
    </source>
</evidence>
<dbReference type="Proteomes" id="UP001218188">
    <property type="component" value="Unassembled WGS sequence"/>
</dbReference>
<evidence type="ECO:0000313" key="9">
    <source>
        <dbReference type="Proteomes" id="UP001218188"/>
    </source>
</evidence>
<sequence length="218" mass="24338">VTSGTCGFFALGATVYRLYKRRDRLGADDAWALFAFVTLIIQVVAVFLHVRIPVEPQVNALMSEMLMESPSPRTCRASRLSILFSIVRIDPSVGRRRRLFCVAAAFVATALFLIGQLFWICESQLSWKNAENPHCELTLQVAICQLVTDVISDSILLFAPLPLFRNLLDKSLGRKLTLIFSTCVATTVISLVHAVYILRDYDNKIAISAIVEARIRCS</sequence>
<keyword evidence="4 6" id="KW-0472">Membrane</keyword>
<protein>
    <recommendedName>
        <fullName evidence="7">Rhodopsin domain-containing protein</fullName>
    </recommendedName>
</protein>
<keyword evidence="3 6" id="KW-1133">Transmembrane helix</keyword>